<feature type="transmembrane region" description="Helical" evidence="6">
    <location>
        <begin position="1015"/>
        <end position="1036"/>
    </location>
</feature>
<accession>A0A1Q9E4Q6</accession>
<protein>
    <submittedName>
        <fullName evidence="8">Tetracycline resistance protein, class G</fullName>
    </submittedName>
</protein>
<reference evidence="8 9" key="1">
    <citation type="submission" date="2016-02" db="EMBL/GenBank/DDBJ databases">
        <title>Genome analysis of coral dinoflagellate symbionts highlights evolutionary adaptations to a symbiotic lifestyle.</title>
        <authorList>
            <person name="Aranda M."/>
            <person name="Li Y."/>
            <person name="Liew Y.J."/>
            <person name="Baumgarten S."/>
            <person name="Simakov O."/>
            <person name="Wilson M."/>
            <person name="Piel J."/>
            <person name="Ashoor H."/>
            <person name="Bougouffa S."/>
            <person name="Bajic V.B."/>
            <person name="Ryu T."/>
            <person name="Ravasi T."/>
            <person name="Bayer T."/>
            <person name="Micklem G."/>
            <person name="Kim H."/>
            <person name="Bhak J."/>
            <person name="Lajeunesse T.C."/>
            <person name="Voolstra C.R."/>
        </authorList>
    </citation>
    <scope>NUCLEOTIDE SEQUENCE [LARGE SCALE GENOMIC DNA]</scope>
    <source>
        <strain evidence="8 9">CCMP2467</strain>
    </source>
</reference>
<feature type="transmembrane region" description="Helical" evidence="6">
    <location>
        <begin position="766"/>
        <end position="784"/>
    </location>
</feature>
<proteinExistence type="predicted"/>
<feature type="transmembrane region" description="Helical" evidence="6">
    <location>
        <begin position="1084"/>
        <end position="1104"/>
    </location>
</feature>
<dbReference type="InterPro" id="IPR011701">
    <property type="entry name" value="MFS"/>
</dbReference>
<feature type="region of interest" description="Disordered" evidence="5">
    <location>
        <begin position="110"/>
        <end position="143"/>
    </location>
</feature>
<dbReference type="Gene3D" id="1.20.1250.20">
    <property type="entry name" value="MFS general substrate transporter like domains"/>
    <property type="match status" value="1"/>
</dbReference>
<feature type="signal peptide" evidence="7">
    <location>
        <begin position="1"/>
        <end position="21"/>
    </location>
</feature>
<gene>
    <name evidence="8" type="primary">tetA</name>
    <name evidence="8" type="ORF">AK812_SmicGene14726</name>
</gene>
<name>A0A1Q9E4Q6_SYMMI</name>
<keyword evidence="3 6" id="KW-1133">Transmembrane helix</keyword>
<feature type="chain" id="PRO_5013271662" evidence="7">
    <location>
        <begin position="22"/>
        <end position="2591"/>
    </location>
</feature>
<feature type="region of interest" description="Disordered" evidence="5">
    <location>
        <begin position="69"/>
        <end position="88"/>
    </location>
</feature>
<dbReference type="PANTHER" id="PTHR23507">
    <property type="entry name" value="ZGC:174356"/>
    <property type="match status" value="1"/>
</dbReference>
<evidence type="ECO:0000256" key="2">
    <source>
        <dbReference type="ARBA" id="ARBA00022692"/>
    </source>
</evidence>
<feature type="transmembrane region" description="Helical" evidence="6">
    <location>
        <begin position="862"/>
        <end position="885"/>
    </location>
</feature>
<evidence type="ECO:0000256" key="5">
    <source>
        <dbReference type="SAM" id="MobiDB-lite"/>
    </source>
</evidence>
<evidence type="ECO:0000313" key="9">
    <source>
        <dbReference type="Proteomes" id="UP000186817"/>
    </source>
</evidence>
<comment type="subcellular location">
    <subcellularLocation>
        <location evidence="1">Membrane</location>
        <topology evidence="1">Multi-pass membrane protein</topology>
    </subcellularLocation>
</comment>
<evidence type="ECO:0000256" key="3">
    <source>
        <dbReference type="ARBA" id="ARBA00022989"/>
    </source>
</evidence>
<dbReference type="EMBL" id="LSRX01000264">
    <property type="protein sequence ID" value="OLQ02401.1"/>
    <property type="molecule type" value="Genomic_DNA"/>
</dbReference>
<dbReference type="PROSITE" id="PS00216">
    <property type="entry name" value="SUGAR_TRANSPORT_1"/>
    <property type="match status" value="1"/>
</dbReference>
<dbReference type="GO" id="GO:0022857">
    <property type="term" value="F:transmembrane transporter activity"/>
    <property type="evidence" value="ECO:0007669"/>
    <property type="project" value="InterPro"/>
</dbReference>
<sequence>MGSWRKLCLFLLLGALGSAWAEVADTEDATCQLEILKHPGKGKALAKAKHNKGKRKRFELLKIKSKSASTKAKAREVHHAKAKSRKANPGLDLDTDFNISDILAGGSRLPKHGLKHASGPKQAQTQDKALRAKGAAGPTEETASLVRHHQDAHGKHTGGPTFAVTTRVYAAELPYLKHFLKYYLHDLQVKRVYLFCTDDAEETTIRSAVRGFGFSEQQVTFVRGKRNQSLQRLNYHAVQEDFLLDVDCDEFLVPPKGGLRGIIESDPHADAFNLQWTCYPSDARELDFEPKGIPCTGYKGMIRTKSLHDKNGHYQFVEGTPICGGRGQSGPCVFSKQVIPLAHLQYRGFWDSVLKDVSSPAGSQWMLKGQPKSIAMQKIRQGQPPKRMQSLAFEMVCVERFGTQLLSEHGLKAPRQMKFSIDGTFQSKALASAGVDRVLKMQAEKGYRRYKEALQMSFDKLLCNPKQTCANIKPNPLTKLLEKMSASKLRAYNGACKKPESVGHEVKFTQRSNAGKKQKKAAKEQAARALLHVGAKDVQGKEAKVPTFAVTTRVYQAELPFLKHFLKHYLHDVKVKRVYLWCTAKSEEPSIRAAVRNFGFSDKQVTFVDGGPRVQNLQRLNYHVVKEDYLLDVDTCFEFSSSDMANFRDGTARWLFFKSACMGCCFIFLNRALFFDLESSFIMSIVSCDDPVPPCPYGSAQLGDSCVANPPGSSEWSFSTHCMVREQVLNSARETISSLSAADGFGSVLALFVLGPMVDSWGRKPMLLVALIGTLIRALMQYGSSILVGRTSAQDWINIAAAFVACALNVFKPAIMATAADLSESQIDRRNWALSVMNQALFLAGPLGFGGGFWILHASLESYSWVWVASALANVLLFLATLLLLSETKHLYGTRTKTLQVVDLQIVPEANKQEPETCRSKDGQQRKGRSCGALRDTVGFVRDVVRVPVLRQVLILIFVLKLQWSMGHLGRWLLMTYLGYSQAAASMVGFTSTLLGVVGSRVNALLVPRIGSWNTLLVALLLCSMGSILEGVSVLLASQMNPLVVPSILFWTGRVILSMGHGIYTPLLDAIASVHMGSEQQGRLFSVLKLTALVGRILGMSLLFRRGFNSSWTGWMAPLSCWVGGAVYALGSCWVFILPRWRRVFGTTVDSSDKSSTDCDEFLVPPKGGLRGIIESDPHADAFYMQWTCYPSDEQKLNFKPTGLPCTGLKGMIKTKSMHDHNGHFEIVGGVPQCGGRGPCIFSKHILSLAHVQYRGFWDSVLKDVSSPAGSQWMLKGQPRSVAMKEIRNGRPGKRMMSLAFEMVCVERFGTELLSHQKLKVPRQVEFAIDASYQTKALAKAGLDRVMKMQAGKGYNRYKAALHKSFDRLLCNPKMACIDIKPYPVSKMLEKLSASQLSAYNGHCQSPEKRGHAKFALDERKTAGMKQSTEPDEEASLLQVQVKDTQDEKEQAEEANAPTFAVTTRVYEAELPYLKQFLKYYLHDVKVKRVYLFCTQKSEEKAIRAAVRGFGFSDNQVTFVDSYRSQNLQRMNYHAVKEHFLLDVDTRFKCEVLGIEEFLDWDCDEFVVPPKGGLHGVVRSDPHADAYHLEWTCYPSDDLKLSFQPKGIPCTGYKGMIRTKSMHLGLPGVSEKEFSVAEVGNLEALQRLKGQPRSVAMREIRNGQPGKRMVALAFEMVCIERFGSELLSGHKLKVPRKMRFAIDGSFQTKALAKAGINRVMKMQADKGYRRYKEALRKSFDRLLCDPKKTCRDIKPNPVSKMLETMSVSKLRAYNGRCHRPETAGHAIKFALDERRQLIEHVPEDASLLQVQVQDAGHHQKTQSFAVTTRIYRAELPYLKPFLSHYIDKLSTDRIYFFCTNPSEQKLIANKVNALGYKKQVTFLGAADPQKLQKLNYSAVKEDWIIDVDVDEFLRPPEFSLQKIVELEPEADMFELQWLCYPSDTTHGVARPYPLPCVGLKGMVKRKAFIPDARGVYDVHGGVPRCTQPCNVGKKRYVLNHYQYRGFYDALLRDISSPEGSQWMLKGQPKDVAFEKLRQGEPGNRLKSLAFEMVCLEAFGRGLVRRHEDTYGPDHAPMTLNIERELQAQIVEDSGVDAELGDIALQGYLNYKAALKGTFDKLLCDPKDACNIRPLHVTTLLSNMTLKDLKHYQGKCHKGVALELSSSKLGSRYLVVLALHSRVACAGTALAGADELRDGLRTTEDVRLVLSFGQACPSYAWTFVEHGMLPVQKLRQELAEGTRECEEGMNKVPGDAAETHAAESRSQELASDLESLAEVGFVHERFEAALDSFPLQPPSALEVDNKGSQTALALAARRALQFDEETFWLVRRKNAPKEADAEAEALDLGLSLAAGALVTVFEDLMKGVGLVSWVPEPAPAECLRALGDAVALQALASESEVAAAGCPGPRGREALARAEAEQKWEEECSAQRHRRFVGQARMFCACCSHSSPDGAEDVSIVQTLVDSKAEAETEAVAGVEPKFEAAVVQEAKGTEELGAFEPVEEGTCLTFQLPDNSIKEVRFTSKPLGLDFMKTMPLTVKNVKSGSVAEAQKVEKTWIITHVQGTAIGNDLNEAVGQLSAAMKDLPIKKPE</sequence>
<keyword evidence="7" id="KW-0732">Signal</keyword>
<organism evidence="8 9">
    <name type="scientific">Symbiodinium microadriaticum</name>
    <name type="common">Dinoflagellate</name>
    <name type="synonym">Zooxanthella microadriatica</name>
    <dbReference type="NCBI Taxonomy" id="2951"/>
    <lineage>
        <taxon>Eukaryota</taxon>
        <taxon>Sar</taxon>
        <taxon>Alveolata</taxon>
        <taxon>Dinophyceae</taxon>
        <taxon>Suessiales</taxon>
        <taxon>Symbiodiniaceae</taxon>
        <taxon>Symbiodinium</taxon>
    </lineage>
</organism>
<keyword evidence="4 6" id="KW-0472">Membrane</keyword>
<dbReference type="PANTHER" id="PTHR23507:SF1">
    <property type="entry name" value="FI18259P1-RELATED"/>
    <property type="match status" value="1"/>
</dbReference>
<dbReference type="Pfam" id="PF07690">
    <property type="entry name" value="MFS_1"/>
    <property type="match status" value="1"/>
</dbReference>
<comment type="caution">
    <text evidence="8">The sequence shown here is derived from an EMBL/GenBank/DDBJ whole genome shotgun (WGS) entry which is preliminary data.</text>
</comment>
<dbReference type="GO" id="GO:0016020">
    <property type="term" value="C:membrane"/>
    <property type="evidence" value="ECO:0007669"/>
    <property type="project" value="UniProtKB-SubCell"/>
</dbReference>
<dbReference type="OrthoDB" id="428388at2759"/>
<feature type="transmembrane region" description="Helical" evidence="6">
    <location>
        <begin position="1116"/>
        <end position="1137"/>
    </location>
</feature>
<dbReference type="InterPro" id="IPR005829">
    <property type="entry name" value="Sugar_transporter_CS"/>
</dbReference>
<evidence type="ECO:0000256" key="1">
    <source>
        <dbReference type="ARBA" id="ARBA00004141"/>
    </source>
</evidence>
<dbReference type="InterPro" id="IPR036259">
    <property type="entry name" value="MFS_trans_sf"/>
</dbReference>
<evidence type="ECO:0000256" key="6">
    <source>
        <dbReference type="SAM" id="Phobius"/>
    </source>
</evidence>
<feature type="transmembrane region" description="Helical" evidence="6">
    <location>
        <begin position="832"/>
        <end position="856"/>
    </location>
</feature>
<feature type="transmembrane region" description="Helical" evidence="6">
    <location>
        <begin position="796"/>
        <end position="820"/>
    </location>
</feature>
<keyword evidence="9" id="KW-1185">Reference proteome</keyword>
<keyword evidence="2 6" id="KW-0812">Transmembrane</keyword>
<feature type="transmembrane region" description="Helical" evidence="6">
    <location>
        <begin position="972"/>
        <end position="995"/>
    </location>
</feature>
<feature type="transmembrane region" description="Helical" evidence="6">
    <location>
        <begin position="1043"/>
        <end position="1064"/>
    </location>
</feature>
<dbReference type="SUPFAM" id="SSF103473">
    <property type="entry name" value="MFS general substrate transporter"/>
    <property type="match status" value="1"/>
</dbReference>
<evidence type="ECO:0000313" key="8">
    <source>
        <dbReference type="EMBL" id="OLQ02401.1"/>
    </source>
</evidence>
<dbReference type="Proteomes" id="UP000186817">
    <property type="component" value="Unassembled WGS sequence"/>
</dbReference>
<evidence type="ECO:0000256" key="7">
    <source>
        <dbReference type="SAM" id="SignalP"/>
    </source>
</evidence>
<evidence type="ECO:0000256" key="4">
    <source>
        <dbReference type="ARBA" id="ARBA00023136"/>
    </source>
</evidence>